<proteinExistence type="predicted"/>
<evidence type="ECO:0000313" key="1">
    <source>
        <dbReference type="EMBL" id="GAA0554877.1"/>
    </source>
</evidence>
<keyword evidence="2" id="KW-1185">Reference proteome</keyword>
<organism evidence="1 2">
    <name type="scientific">Saccharopolyspora erythraea</name>
    <name type="common">Streptomyces erythraeus</name>
    <dbReference type="NCBI Taxonomy" id="1836"/>
    <lineage>
        <taxon>Bacteria</taxon>
        <taxon>Bacillati</taxon>
        <taxon>Actinomycetota</taxon>
        <taxon>Actinomycetes</taxon>
        <taxon>Pseudonocardiales</taxon>
        <taxon>Pseudonocardiaceae</taxon>
        <taxon>Saccharopolyspora</taxon>
    </lineage>
</organism>
<evidence type="ECO:0000313" key="2">
    <source>
        <dbReference type="Proteomes" id="UP001500729"/>
    </source>
</evidence>
<reference evidence="1 2" key="1">
    <citation type="journal article" date="2019" name="Int. J. Syst. Evol. Microbiol.">
        <title>The Global Catalogue of Microorganisms (GCM) 10K type strain sequencing project: providing services to taxonomists for standard genome sequencing and annotation.</title>
        <authorList>
            <consortium name="The Broad Institute Genomics Platform"/>
            <consortium name="The Broad Institute Genome Sequencing Center for Infectious Disease"/>
            <person name="Wu L."/>
            <person name="Ma J."/>
        </authorList>
    </citation>
    <scope>NUCLEOTIDE SEQUENCE [LARGE SCALE GENOMIC DNA]</scope>
    <source>
        <strain evidence="1 2">JCM 10303</strain>
    </source>
</reference>
<gene>
    <name evidence="1" type="ORF">GCM10009533_60980</name>
</gene>
<name>A0ABN1DXL0_SACER</name>
<dbReference type="Proteomes" id="UP001500729">
    <property type="component" value="Unassembled WGS sequence"/>
</dbReference>
<dbReference type="EMBL" id="BAAAGS010000065">
    <property type="protein sequence ID" value="GAA0554877.1"/>
    <property type="molecule type" value="Genomic_DNA"/>
</dbReference>
<sequence>MHAFPVQTSDGRVNVDWRGVVGSLDAVHLSAGGLLYAEGVASEVQGAPTTLSGWEAESTAWLRIPAGAVLRADARD</sequence>
<comment type="caution">
    <text evidence="1">The sequence shown here is derived from an EMBL/GenBank/DDBJ whole genome shotgun (WGS) entry which is preliminary data.</text>
</comment>
<protein>
    <submittedName>
        <fullName evidence="1">Uncharacterized protein</fullName>
    </submittedName>
</protein>
<accession>A0ABN1DXL0</accession>